<dbReference type="PANTHER" id="PTHR36575">
    <property type="entry name" value="BINDING PROTEIN, PUTATIVE (AFU_ORTHOLOGUE AFUA_1G14430)-RELATED"/>
    <property type="match status" value="1"/>
</dbReference>
<evidence type="ECO:0000256" key="2">
    <source>
        <dbReference type="ARBA" id="ARBA00023008"/>
    </source>
</evidence>
<dbReference type="PANTHER" id="PTHR36575:SF2">
    <property type="entry name" value="CHITIN-BINDING TYPE-4 DOMAIN-CONTAINING PROTEIN-RELATED"/>
    <property type="match status" value="1"/>
</dbReference>
<dbReference type="RefSeq" id="XP_009524029.1">
    <property type="nucleotide sequence ID" value="XM_009525734.1"/>
</dbReference>
<dbReference type="EMBL" id="JH159153">
    <property type="protein sequence ID" value="EGZ21312.1"/>
    <property type="molecule type" value="Genomic_DNA"/>
</dbReference>
<proteinExistence type="predicted"/>
<evidence type="ECO:0000313" key="6">
    <source>
        <dbReference type="Proteomes" id="UP000002640"/>
    </source>
</evidence>
<name>G4ZBV8_PHYSP</name>
<dbReference type="GeneID" id="20656351"/>
<sequence>MKAPSTILAAASLMATVHAHGYISQPKATYDSTTEYTKYNALTSASVNKGFSGGKYDDSPENNAKAFNDHWNATGYKSLREMLDPIAPDYGHSLKTATPVDVTGYTEMWWQNDEYKEGFINSHSGPCEAWIDDVKIFHHDNCAAEFKSYPAKVPADYSSCKGDCLLVFYWLALHEPNWQIYKQCVPITNGGSSTTQSSGKGETDASDAGTTEQTTPVAQTETTDAPKAAAATPTPVDATPEATEAPSTEAPAATSATPDTATEAPELATPAPEVTPTTPTSAEAAKKSGKCVRRRS</sequence>
<organism evidence="5 6">
    <name type="scientific">Phytophthora sojae (strain P6497)</name>
    <name type="common">Soybean stem and root rot agent</name>
    <name type="synonym">Phytophthora megasperma f. sp. glycines</name>
    <dbReference type="NCBI Taxonomy" id="1094619"/>
    <lineage>
        <taxon>Eukaryota</taxon>
        <taxon>Sar</taxon>
        <taxon>Stramenopiles</taxon>
        <taxon>Oomycota</taxon>
        <taxon>Peronosporomycetes</taxon>
        <taxon>Peronosporales</taxon>
        <taxon>Peronosporaceae</taxon>
        <taxon>Phytophthora</taxon>
    </lineage>
</organism>
<keyword evidence="4" id="KW-0732">Signal</keyword>
<dbReference type="InParanoid" id="G4ZBV8"/>
<gene>
    <name evidence="5" type="ORF">PHYSODRAFT_488921</name>
</gene>
<accession>G4ZBV8</accession>
<evidence type="ECO:0000256" key="3">
    <source>
        <dbReference type="SAM" id="MobiDB-lite"/>
    </source>
</evidence>
<feature type="compositionally biased region" description="Basic residues" evidence="3">
    <location>
        <begin position="287"/>
        <end position="296"/>
    </location>
</feature>
<protein>
    <submittedName>
        <fullName evidence="5">Uncharacterized protein</fullName>
    </submittedName>
</protein>
<feature type="signal peptide" evidence="4">
    <location>
        <begin position="1"/>
        <end position="19"/>
    </location>
</feature>
<evidence type="ECO:0000256" key="4">
    <source>
        <dbReference type="SAM" id="SignalP"/>
    </source>
</evidence>
<keyword evidence="6" id="KW-1185">Reference proteome</keyword>
<evidence type="ECO:0000313" key="5">
    <source>
        <dbReference type="EMBL" id="EGZ21312.1"/>
    </source>
</evidence>
<dbReference type="OMA" id="WQNNEYK"/>
<feature type="compositionally biased region" description="Low complexity" evidence="3">
    <location>
        <begin position="220"/>
        <end position="283"/>
    </location>
</feature>
<dbReference type="KEGG" id="psoj:PHYSODRAFT_488921"/>
<feature type="chain" id="PRO_5003472048" evidence="4">
    <location>
        <begin position="20"/>
        <end position="296"/>
    </location>
</feature>
<keyword evidence="2" id="KW-0186">Copper</keyword>
<comment type="cofactor">
    <cofactor evidence="1">
        <name>Cu(2+)</name>
        <dbReference type="ChEBI" id="CHEBI:29036"/>
    </cofactor>
</comment>
<dbReference type="InterPro" id="IPR052282">
    <property type="entry name" value="Starch-active_LPMO"/>
</dbReference>
<feature type="compositionally biased region" description="Low complexity" evidence="3">
    <location>
        <begin position="191"/>
        <end position="200"/>
    </location>
</feature>
<dbReference type="Proteomes" id="UP000002640">
    <property type="component" value="Unassembled WGS sequence"/>
</dbReference>
<feature type="region of interest" description="Disordered" evidence="3">
    <location>
        <begin position="191"/>
        <end position="296"/>
    </location>
</feature>
<feature type="compositionally biased region" description="Polar residues" evidence="3">
    <location>
        <begin position="208"/>
        <end position="219"/>
    </location>
</feature>
<dbReference type="SMR" id="G4ZBV8"/>
<reference evidence="5 6" key="1">
    <citation type="journal article" date="2006" name="Science">
        <title>Phytophthora genome sequences uncover evolutionary origins and mechanisms of pathogenesis.</title>
        <authorList>
            <person name="Tyler B.M."/>
            <person name="Tripathy S."/>
            <person name="Zhang X."/>
            <person name="Dehal P."/>
            <person name="Jiang R.H."/>
            <person name="Aerts A."/>
            <person name="Arredondo F.D."/>
            <person name="Baxter L."/>
            <person name="Bensasson D."/>
            <person name="Beynon J.L."/>
            <person name="Chapman J."/>
            <person name="Damasceno C.M."/>
            <person name="Dorrance A.E."/>
            <person name="Dou D."/>
            <person name="Dickerman A.W."/>
            <person name="Dubchak I.L."/>
            <person name="Garbelotto M."/>
            <person name="Gijzen M."/>
            <person name="Gordon S.G."/>
            <person name="Govers F."/>
            <person name="Grunwald N.J."/>
            <person name="Huang W."/>
            <person name="Ivors K.L."/>
            <person name="Jones R.W."/>
            <person name="Kamoun S."/>
            <person name="Krampis K."/>
            <person name="Lamour K.H."/>
            <person name="Lee M.K."/>
            <person name="McDonald W.H."/>
            <person name="Medina M."/>
            <person name="Meijer H.J."/>
            <person name="Nordberg E.K."/>
            <person name="Maclean D.J."/>
            <person name="Ospina-Giraldo M.D."/>
            <person name="Morris P.F."/>
            <person name="Phuntumart V."/>
            <person name="Putnam N.H."/>
            <person name="Rash S."/>
            <person name="Rose J.K."/>
            <person name="Sakihama Y."/>
            <person name="Salamov A.A."/>
            <person name="Savidor A."/>
            <person name="Scheuring C.F."/>
            <person name="Smith B.M."/>
            <person name="Sobral B.W."/>
            <person name="Terry A."/>
            <person name="Torto-Alalibo T.A."/>
            <person name="Win J."/>
            <person name="Xu Z."/>
            <person name="Zhang H."/>
            <person name="Grigoriev I.V."/>
            <person name="Rokhsar D.S."/>
            <person name="Boore J.L."/>
        </authorList>
    </citation>
    <scope>NUCLEOTIDE SEQUENCE [LARGE SCALE GENOMIC DNA]</scope>
    <source>
        <strain evidence="5 6">P6497</strain>
    </source>
</reference>
<evidence type="ECO:0000256" key="1">
    <source>
        <dbReference type="ARBA" id="ARBA00001973"/>
    </source>
</evidence>
<dbReference type="AlphaFoldDB" id="G4ZBV8"/>